<gene>
    <name evidence="2" type="ORF">LJD61_08030</name>
</gene>
<dbReference type="InterPro" id="IPR007886">
    <property type="entry name" value="AlaDH/PNT_N"/>
</dbReference>
<evidence type="ECO:0000259" key="1">
    <source>
        <dbReference type="SMART" id="SM01003"/>
    </source>
</evidence>
<dbReference type="EMBL" id="JAJEKE010000005">
    <property type="protein sequence ID" value="MCQ1529500.1"/>
    <property type="molecule type" value="Genomic_DNA"/>
</dbReference>
<reference evidence="2 3" key="1">
    <citation type="submission" date="2021-10" db="EMBL/GenBank/DDBJ databases">
        <title>Lutispora strain m25 sp. nov., a thermophilic, non-spore-forming bacterium isolated from a lab-scale methanogenic bioreactor digesting anaerobic sludge.</title>
        <authorList>
            <person name="El Houari A."/>
            <person name="Mcdonald J."/>
        </authorList>
    </citation>
    <scope>NUCLEOTIDE SEQUENCE [LARGE SCALE GENOMIC DNA]</scope>
    <source>
        <strain evidence="3">m25</strain>
    </source>
</reference>
<dbReference type="Gene3D" id="3.40.50.720">
    <property type="entry name" value="NAD(P)-binding Rossmann-like Domain"/>
    <property type="match status" value="2"/>
</dbReference>
<evidence type="ECO:0000313" key="2">
    <source>
        <dbReference type="EMBL" id="MCQ1529500.1"/>
    </source>
</evidence>
<dbReference type="Proteomes" id="UP001651880">
    <property type="component" value="Unassembled WGS sequence"/>
</dbReference>
<sequence>MAYIKTIGFPRMHKEENERRDFLPSLFGELGSYGNIEIFVEKGYGSAMGFTEKDYLAYNPKIKFVDHDEIYMKDMVVVLRAPKDEELEIMKPGSVLVSMLHYETQESRDKLLMDKGIKCFSMDGFKDDRNIRMLVNYAGTSRAGSKVAFAELKKRMKGFYSSSRRPIQITIIGMGAVGINAAKAFEEFSDEEFYYKNWEMPGFLITMLPRNITKNEKYLRKILSHTDILVDASKREDATQIIVANEMIEAMPEHAVILDLSADPYNDKLQPIQVKGIEGIPTGNIDKYVIETNDELYDTIPEGVGSKNRRLVVSCNAWPAVEPKECMAIYNEQLAPFLKVLMTRDIDDLDINSDNLHERSLVRASLSYFMQNNSNQAL</sequence>
<dbReference type="SUPFAM" id="SSF52283">
    <property type="entry name" value="Formate/glycerate dehydrogenase catalytic domain-like"/>
    <property type="match status" value="1"/>
</dbReference>
<dbReference type="InterPro" id="IPR036291">
    <property type="entry name" value="NAD(P)-bd_dom_sf"/>
</dbReference>
<organism evidence="2 3">
    <name type="scientific">Lutispora saccharofermentans</name>
    <dbReference type="NCBI Taxonomy" id="3024236"/>
    <lineage>
        <taxon>Bacteria</taxon>
        <taxon>Bacillati</taxon>
        <taxon>Bacillota</taxon>
        <taxon>Clostridia</taxon>
        <taxon>Lutisporales</taxon>
        <taxon>Lutisporaceae</taxon>
        <taxon>Lutispora</taxon>
    </lineage>
</organism>
<proteinExistence type="predicted"/>
<dbReference type="Pfam" id="PF02826">
    <property type="entry name" value="2-Hacid_dh_C"/>
    <property type="match status" value="1"/>
</dbReference>
<dbReference type="Pfam" id="PF05222">
    <property type="entry name" value="AlaDh_PNT_N"/>
    <property type="match status" value="1"/>
</dbReference>
<protein>
    <submittedName>
        <fullName evidence="2">Alanine dehydrogenase</fullName>
    </submittedName>
</protein>
<evidence type="ECO:0000313" key="3">
    <source>
        <dbReference type="Proteomes" id="UP001651880"/>
    </source>
</evidence>
<name>A0ABT1NE12_9FIRM</name>
<dbReference type="InterPro" id="IPR006140">
    <property type="entry name" value="D-isomer_DH_NAD-bd"/>
</dbReference>
<dbReference type="SUPFAM" id="SSF51735">
    <property type="entry name" value="NAD(P)-binding Rossmann-fold domains"/>
    <property type="match status" value="1"/>
</dbReference>
<dbReference type="PANTHER" id="PTHR42795:SF1">
    <property type="entry name" value="ALANINE DEHYDROGENASE"/>
    <property type="match status" value="1"/>
</dbReference>
<accession>A0ABT1NE12</accession>
<dbReference type="RefSeq" id="WP_255227016.1">
    <property type="nucleotide sequence ID" value="NZ_JAJEKE010000005.1"/>
</dbReference>
<dbReference type="PANTHER" id="PTHR42795">
    <property type="entry name" value="ALANINE DEHYDROGENASE"/>
    <property type="match status" value="1"/>
</dbReference>
<comment type="caution">
    <text evidence="2">The sequence shown here is derived from an EMBL/GenBank/DDBJ whole genome shotgun (WGS) entry which is preliminary data.</text>
</comment>
<dbReference type="SMART" id="SM01003">
    <property type="entry name" value="AlaDh_PNT_N"/>
    <property type="match status" value="1"/>
</dbReference>
<feature type="domain" description="Alanine dehydrogenase/pyridine nucleotide transhydrogenase N-terminal" evidence="1">
    <location>
        <begin position="8"/>
        <end position="138"/>
    </location>
</feature>
<keyword evidence="3" id="KW-1185">Reference proteome</keyword>